<feature type="domain" description="ATPase AAA-type core" evidence="1">
    <location>
        <begin position="48"/>
        <end position="351"/>
    </location>
</feature>
<proteinExistence type="predicted"/>
<sequence length="420" mass="48659">MMCQFSFENFKSFKSEATLDLWAEKINEHDDSLIVDPYDSEKFLPVISIYGPNGGGKSSVLEAFLYLSHKVLLPIIALKAVASSKDENLEDGKMKEFESFPIDKKEKYYLFDKNCRESPIKFDVLFRIQETEYRYQLNILHSDIVEENLYARNLQTNDLEIVFERDTSDFYIGDVLEDVKVGNIKSSIPLLSHLSINYDIKTIDDIIKWFLECRVLDYDNPYQDKRIVFLKDKNKEDIFLKMLAEMDINITSIRTEEDTNGKINAIYTIHCLEDGSCEELPFEEESSGTRKLFGLLPFLLGCLHKGSLVIADEMDAKLHPKLLRYIIGLFTNPSINTKGAQLIFTSHDMSTMKPTVFRRDEIWFSALNKQNTSKLYSLVEFRKDNGAKVRPDETYDKQYIEGRYGADPYLKNILDWGAIQ</sequence>
<dbReference type="SUPFAM" id="SSF52540">
    <property type="entry name" value="P-loop containing nucleoside triphosphate hydrolases"/>
    <property type="match status" value="1"/>
</dbReference>
<organism evidence="2 3">
    <name type="scientific">Desulfosporosinus meridiei (strain ATCC BAA-275 / DSM 13257 / KCTC 12902 / NCIMB 13706 / S10)</name>
    <dbReference type="NCBI Taxonomy" id="768704"/>
    <lineage>
        <taxon>Bacteria</taxon>
        <taxon>Bacillati</taxon>
        <taxon>Bacillota</taxon>
        <taxon>Clostridia</taxon>
        <taxon>Eubacteriales</taxon>
        <taxon>Desulfitobacteriaceae</taxon>
        <taxon>Desulfosporosinus</taxon>
    </lineage>
</organism>
<name>J7IQX9_DESMD</name>
<evidence type="ECO:0000259" key="1">
    <source>
        <dbReference type="Pfam" id="PF13304"/>
    </source>
</evidence>
<dbReference type="GO" id="GO:0005524">
    <property type="term" value="F:ATP binding"/>
    <property type="evidence" value="ECO:0007669"/>
    <property type="project" value="InterPro"/>
</dbReference>
<protein>
    <recommendedName>
        <fullName evidence="1">ATPase AAA-type core domain-containing protein</fullName>
    </recommendedName>
</protein>
<keyword evidence="3" id="KW-1185">Reference proteome</keyword>
<dbReference type="Gene3D" id="3.40.50.300">
    <property type="entry name" value="P-loop containing nucleotide triphosphate hydrolases"/>
    <property type="match status" value="1"/>
</dbReference>
<dbReference type="KEGG" id="dmi:Desmer_0549"/>
<dbReference type="RefSeq" id="WP_014901511.1">
    <property type="nucleotide sequence ID" value="NC_018515.1"/>
</dbReference>
<dbReference type="PANTHER" id="PTHR40396">
    <property type="entry name" value="ATPASE-LIKE PROTEIN"/>
    <property type="match status" value="1"/>
</dbReference>
<dbReference type="GO" id="GO:0016887">
    <property type="term" value="F:ATP hydrolysis activity"/>
    <property type="evidence" value="ECO:0007669"/>
    <property type="project" value="InterPro"/>
</dbReference>
<dbReference type="InterPro" id="IPR003959">
    <property type="entry name" value="ATPase_AAA_core"/>
</dbReference>
<dbReference type="InterPro" id="IPR027417">
    <property type="entry name" value="P-loop_NTPase"/>
</dbReference>
<dbReference type="STRING" id="768704.Desmer_0549"/>
<dbReference type="Pfam" id="PF13304">
    <property type="entry name" value="AAA_21"/>
    <property type="match status" value="1"/>
</dbReference>
<reference evidence="2 3" key="1">
    <citation type="journal article" date="2012" name="J. Bacteriol.">
        <title>Complete genome sequences of Desulfosporosinus orientis DSM765T, Desulfosporosinus youngiae DSM17734T, Desulfosporosinus meridiei DSM13257T, and Desulfosporosinus acidiphilus DSM22704T.</title>
        <authorList>
            <person name="Pester M."/>
            <person name="Brambilla E."/>
            <person name="Alazard D."/>
            <person name="Rattei T."/>
            <person name="Weinmaier T."/>
            <person name="Han J."/>
            <person name="Lucas S."/>
            <person name="Lapidus A."/>
            <person name="Cheng J.F."/>
            <person name="Goodwin L."/>
            <person name="Pitluck S."/>
            <person name="Peters L."/>
            <person name="Ovchinnikova G."/>
            <person name="Teshima H."/>
            <person name="Detter J.C."/>
            <person name="Han C.S."/>
            <person name="Tapia R."/>
            <person name="Land M.L."/>
            <person name="Hauser L."/>
            <person name="Kyrpides N.C."/>
            <person name="Ivanova N.N."/>
            <person name="Pagani I."/>
            <person name="Huntmann M."/>
            <person name="Wei C.L."/>
            <person name="Davenport K.W."/>
            <person name="Daligault H."/>
            <person name="Chain P.S."/>
            <person name="Chen A."/>
            <person name="Mavromatis K."/>
            <person name="Markowitz V."/>
            <person name="Szeto E."/>
            <person name="Mikhailova N."/>
            <person name="Pati A."/>
            <person name="Wagner M."/>
            <person name="Woyke T."/>
            <person name="Ollivier B."/>
            <person name="Klenk H.P."/>
            <person name="Spring S."/>
            <person name="Loy A."/>
        </authorList>
    </citation>
    <scope>NUCLEOTIDE SEQUENCE [LARGE SCALE GENOMIC DNA]</scope>
    <source>
        <strain evidence="3">ATCC BAA-275 / DSM 13257 / NCIMB 13706 / S10</strain>
    </source>
</reference>
<dbReference type="Proteomes" id="UP000005262">
    <property type="component" value="Chromosome"/>
</dbReference>
<dbReference type="EMBL" id="CP003629">
    <property type="protein sequence ID" value="AFQ42589.1"/>
    <property type="molecule type" value="Genomic_DNA"/>
</dbReference>
<reference evidence="3" key="2">
    <citation type="submission" date="2012-08" db="EMBL/GenBank/DDBJ databases">
        <title>Finished genome of Desulfosporosinus meridiei DSM 13257.</title>
        <authorList>
            <person name="Huntemann M."/>
            <person name="Wei C.-L."/>
            <person name="Han J."/>
            <person name="Detter J.C."/>
            <person name="Han C."/>
            <person name="Davenport K."/>
            <person name="Daligault H."/>
            <person name="Erkkila T."/>
            <person name="Gu W."/>
            <person name="Munk A.C.C."/>
            <person name="Teshima H."/>
            <person name="Xu Y."/>
            <person name="Chain P."/>
            <person name="Tapia R."/>
            <person name="Chen A."/>
            <person name="Krypides N."/>
            <person name="Mavromatis K."/>
            <person name="Markowitz V."/>
            <person name="Szeto E."/>
            <person name="Ivanova N."/>
            <person name="Mikhailova N."/>
            <person name="Ovchinnikova G."/>
            <person name="Pagani I."/>
            <person name="Pati A."/>
            <person name="Goodwin L."/>
            <person name="Peters L."/>
            <person name="Pitluck S."/>
            <person name="Woyke T."/>
            <person name="Pester M."/>
            <person name="Spring S."/>
            <person name="Ollivier B."/>
            <person name="Rattei T."/>
            <person name="Klenk H.-P."/>
            <person name="Wagner M."/>
            <person name="Loy A."/>
        </authorList>
    </citation>
    <scope>NUCLEOTIDE SEQUENCE [LARGE SCALE GENOMIC DNA]</scope>
    <source>
        <strain evidence="3">ATCC BAA-275 / DSM 13257 / NCIMB 13706 / S10</strain>
    </source>
</reference>
<gene>
    <name evidence="2" type="ordered locus">Desmer_0549</name>
</gene>
<dbReference type="OrthoDB" id="9809324at2"/>
<dbReference type="eggNOG" id="COG1106">
    <property type="taxonomic scope" value="Bacteria"/>
</dbReference>
<accession>J7IQX9</accession>
<dbReference type="HOGENOM" id="CLU_046693_2_0_9"/>
<evidence type="ECO:0000313" key="3">
    <source>
        <dbReference type="Proteomes" id="UP000005262"/>
    </source>
</evidence>
<evidence type="ECO:0000313" key="2">
    <source>
        <dbReference type="EMBL" id="AFQ42589.1"/>
    </source>
</evidence>
<dbReference type="PANTHER" id="PTHR40396:SF1">
    <property type="entry name" value="ATPASE AAA-TYPE CORE DOMAIN-CONTAINING PROTEIN"/>
    <property type="match status" value="1"/>
</dbReference>
<dbReference type="AlphaFoldDB" id="J7IQX9"/>